<feature type="region of interest" description="Disordered" evidence="1">
    <location>
        <begin position="44"/>
        <end position="65"/>
    </location>
</feature>
<reference evidence="3" key="2">
    <citation type="submission" date="2012-08" db="EMBL/GenBank/DDBJ databases">
        <title>Whole-genome sequence of Nocardiopsis alba strain ATCC BAA-2165 associated with honeybees.</title>
        <authorList>
            <person name="Qiao J."/>
            <person name="Chen L."/>
            <person name="Li Y."/>
            <person name="Wang J."/>
            <person name="Zhang W."/>
            <person name="Chen S."/>
        </authorList>
    </citation>
    <scope>NUCLEOTIDE SEQUENCE [LARGE SCALE GENOMIC DNA]</scope>
    <source>
        <strain evidence="3">ATCC BAA-2165 / BE74</strain>
    </source>
</reference>
<name>J7LGA5_NOCAA</name>
<reference evidence="2 3" key="1">
    <citation type="journal article" date="2012" name="J. Bacteriol.">
        <title>Whole-Genome Sequence of Nocardiopsis alba Strain ATCC BAA-2165, Associated with Honeybees.</title>
        <authorList>
            <person name="Qiao J."/>
            <person name="Chen L."/>
            <person name="Li Y."/>
            <person name="Wang J."/>
            <person name="Zhang W."/>
            <person name="Chen S."/>
        </authorList>
    </citation>
    <scope>NUCLEOTIDE SEQUENCE [LARGE SCALE GENOMIC DNA]</scope>
    <source>
        <strain evidence="3">ATCC BAA-2165 / BE74</strain>
    </source>
</reference>
<dbReference type="STRING" id="1205910.B005_2935"/>
<dbReference type="Proteomes" id="UP000003779">
    <property type="component" value="Chromosome"/>
</dbReference>
<gene>
    <name evidence="2" type="ordered locus">B005_2935</name>
</gene>
<dbReference type="AlphaFoldDB" id="J7LGA5"/>
<protein>
    <submittedName>
        <fullName evidence="2">Uncharacterized protein</fullName>
    </submittedName>
</protein>
<proteinExistence type="predicted"/>
<accession>J7LGA5</accession>
<organism evidence="2 3">
    <name type="scientific">Nocardiopsis alba (strain ATCC BAA-2165 / BE74)</name>
    <dbReference type="NCBI Taxonomy" id="1205910"/>
    <lineage>
        <taxon>Bacteria</taxon>
        <taxon>Bacillati</taxon>
        <taxon>Actinomycetota</taxon>
        <taxon>Actinomycetes</taxon>
        <taxon>Streptosporangiales</taxon>
        <taxon>Nocardiopsidaceae</taxon>
        <taxon>Nocardiopsis</taxon>
    </lineage>
</organism>
<evidence type="ECO:0000256" key="1">
    <source>
        <dbReference type="SAM" id="MobiDB-lite"/>
    </source>
</evidence>
<dbReference type="EMBL" id="CP003788">
    <property type="protein sequence ID" value="AFR09592.1"/>
    <property type="molecule type" value="Genomic_DNA"/>
</dbReference>
<evidence type="ECO:0000313" key="3">
    <source>
        <dbReference type="Proteomes" id="UP000003779"/>
    </source>
</evidence>
<sequence>MTRRRFRRRPYIIAPSPTLPPCLVYPIPIVRHCEGWEWPGRVGVSPPRPHCTTEGSTQKGQSMAIHHRTCSSDVRFSAFPTRP</sequence>
<dbReference type="HOGENOM" id="CLU_2539151_0_0_11"/>
<dbReference type="PATRIC" id="fig|1205910.3.peg.2773"/>
<dbReference type="KEGG" id="nal:B005_2935"/>
<evidence type="ECO:0000313" key="2">
    <source>
        <dbReference type="EMBL" id="AFR09592.1"/>
    </source>
</evidence>